<organism evidence="2 3">
    <name type="scientific">Hymenobacter jejuensis</name>
    <dbReference type="NCBI Taxonomy" id="2502781"/>
    <lineage>
        <taxon>Bacteria</taxon>
        <taxon>Pseudomonadati</taxon>
        <taxon>Bacteroidota</taxon>
        <taxon>Cytophagia</taxon>
        <taxon>Cytophagales</taxon>
        <taxon>Hymenobacteraceae</taxon>
        <taxon>Hymenobacter</taxon>
    </lineage>
</organism>
<feature type="signal peptide" evidence="1">
    <location>
        <begin position="1"/>
        <end position="25"/>
    </location>
</feature>
<dbReference type="RefSeq" id="WP_139513549.1">
    <property type="nucleotide sequence ID" value="NZ_CP040896.1"/>
</dbReference>
<dbReference type="EMBL" id="CP040896">
    <property type="protein sequence ID" value="QDA58669.1"/>
    <property type="molecule type" value="Genomic_DNA"/>
</dbReference>
<gene>
    <name evidence="2" type="ORF">FHG12_00490</name>
</gene>
<keyword evidence="3" id="KW-1185">Reference proteome</keyword>
<feature type="chain" id="PRO_5022912795" evidence="1">
    <location>
        <begin position="26"/>
        <end position="254"/>
    </location>
</feature>
<dbReference type="OrthoDB" id="934917at2"/>
<keyword evidence="1" id="KW-0732">Signal</keyword>
<evidence type="ECO:0000313" key="3">
    <source>
        <dbReference type="Proteomes" id="UP000305398"/>
    </source>
</evidence>
<dbReference type="AlphaFoldDB" id="A0A5B7ZV54"/>
<name>A0A5B7ZV54_9BACT</name>
<dbReference type="Proteomes" id="UP000305398">
    <property type="component" value="Chromosome"/>
</dbReference>
<reference evidence="2 3" key="1">
    <citation type="submission" date="2019-06" db="EMBL/GenBank/DDBJ databases">
        <authorList>
            <person name="Srinivasan S."/>
        </authorList>
    </citation>
    <scope>NUCLEOTIDE SEQUENCE [LARGE SCALE GENOMIC DNA]</scope>
    <source>
        <strain evidence="2 3">17J68-5</strain>
    </source>
</reference>
<sequence>MSVRAQLFAASLSALSLLTATGALAQQGGLDPAKLGLNANENLRALAGSSNTAMVFDNRYEGIKGTPYAIPRWLPAKLALTSNIPVASVLLKYDVYKQRLLIRDPSRPDSLLLDANKVTGFALTDPSAPDVATGQPRVRQFRRFAEAPVATQKAEFVEVLYEGKYSLLRRYAKEMEKADYKGAYSTDQRFDELTDKSIYYLRSPEGAVAPVKLNLKALQAAAPSLAPALKAEGSKRPLKTAEDAASLLRAAEGQ</sequence>
<evidence type="ECO:0000256" key="1">
    <source>
        <dbReference type="SAM" id="SignalP"/>
    </source>
</evidence>
<dbReference type="KEGG" id="hyj:FHG12_00490"/>
<protein>
    <submittedName>
        <fullName evidence="2">Uncharacterized protein</fullName>
    </submittedName>
</protein>
<proteinExistence type="predicted"/>
<evidence type="ECO:0000313" key="2">
    <source>
        <dbReference type="EMBL" id="QDA58669.1"/>
    </source>
</evidence>
<accession>A0A5B7ZV54</accession>